<proteinExistence type="predicted"/>
<sequence length="156" mass="17884">MNSLILNGYEFEDCEFIGCDLSLVNLSGSAFRNVTFRECLLQGVAFNHANPFLLAFHFDHCRLDQSQFIEMDLRNCSFRNAKVREAIFESCNMQKVAFDRVDLGGTFFDRCNLMNADFRSAEQLALDPEQNRVKGARFSYQSAIGLLTKYQIKVSH</sequence>
<keyword evidence="2" id="KW-1185">Reference proteome</keyword>
<evidence type="ECO:0000313" key="2">
    <source>
        <dbReference type="Proteomes" id="UP000826212"/>
    </source>
</evidence>
<protein>
    <submittedName>
        <fullName evidence="1">Pentapeptide repeat-containing protein</fullName>
    </submittedName>
</protein>
<name>A0AC61NBJ8_9BACT</name>
<accession>A0AC61NBJ8</accession>
<dbReference type="EMBL" id="CP081303">
    <property type="protein sequence ID" value="QZE12846.1"/>
    <property type="molecule type" value="Genomic_DNA"/>
</dbReference>
<dbReference type="Proteomes" id="UP000826212">
    <property type="component" value="Chromosome"/>
</dbReference>
<organism evidence="1 2">
    <name type="scientific">Halosquirtibacter laminarini</name>
    <dbReference type="NCBI Taxonomy" id="3374600"/>
    <lineage>
        <taxon>Bacteria</taxon>
        <taxon>Pseudomonadati</taxon>
        <taxon>Bacteroidota</taxon>
        <taxon>Bacteroidia</taxon>
        <taxon>Marinilabiliales</taxon>
        <taxon>Prolixibacteraceae</taxon>
        <taxon>Halosquirtibacter</taxon>
    </lineage>
</organism>
<reference evidence="1" key="1">
    <citation type="submission" date="2021-08" db="EMBL/GenBank/DDBJ databases">
        <title>Novel anaerobic bacterium isolated from sea squirt in East Sea, Republic of Korea.</title>
        <authorList>
            <person name="Nguyen T.H."/>
            <person name="Li Z."/>
            <person name="Lee Y.-J."/>
            <person name="Ko J."/>
            <person name="Kim S.-G."/>
        </authorList>
    </citation>
    <scope>NUCLEOTIDE SEQUENCE</scope>
    <source>
        <strain evidence="1">KCTC 25031</strain>
    </source>
</reference>
<gene>
    <name evidence="1" type="ORF">K4L44_09625</name>
</gene>
<evidence type="ECO:0000313" key="1">
    <source>
        <dbReference type="EMBL" id="QZE12846.1"/>
    </source>
</evidence>